<comment type="caution">
    <text evidence="3">The sequence shown here is derived from an EMBL/GenBank/DDBJ whole genome shotgun (WGS) entry which is preliminary data.</text>
</comment>
<gene>
    <name evidence="3" type="ORF">FHR37_005166</name>
</gene>
<evidence type="ECO:0008006" key="5">
    <source>
        <dbReference type="Google" id="ProtNLM"/>
    </source>
</evidence>
<dbReference type="Proteomes" id="UP000533017">
    <property type="component" value="Unassembled WGS sequence"/>
</dbReference>
<evidence type="ECO:0000313" key="4">
    <source>
        <dbReference type="Proteomes" id="UP000533017"/>
    </source>
</evidence>
<organism evidence="3 4">
    <name type="scientific">Actinopolymorpha cephalotaxi</name>
    <dbReference type="NCBI Taxonomy" id="504797"/>
    <lineage>
        <taxon>Bacteria</taxon>
        <taxon>Bacillati</taxon>
        <taxon>Actinomycetota</taxon>
        <taxon>Actinomycetes</taxon>
        <taxon>Propionibacteriales</taxon>
        <taxon>Actinopolymorphaceae</taxon>
        <taxon>Actinopolymorpha</taxon>
    </lineage>
</organism>
<evidence type="ECO:0000313" key="3">
    <source>
        <dbReference type="EMBL" id="NYH86315.1"/>
    </source>
</evidence>
<reference evidence="3 4" key="1">
    <citation type="submission" date="2020-07" db="EMBL/GenBank/DDBJ databases">
        <title>Sequencing the genomes of 1000 actinobacteria strains.</title>
        <authorList>
            <person name="Klenk H.-P."/>
        </authorList>
    </citation>
    <scope>NUCLEOTIDE SEQUENCE [LARGE SCALE GENOMIC DNA]</scope>
    <source>
        <strain evidence="3 4">DSM 45117</strain>
    </source>
</reference>
<feature type="region of interest" description="Disordered" evidence="1">
    <location>
        <begin position="1"/>
        <end position="21"/>
    </location>
</feature>
<feature type="compositionally biased region" description="Gly residues" evidence="1">
    <location>
        <begin position="1"/>
        <end position="11"/>
    </location>
</feature>
<feature type="compositionally biased region" description="Basic and acidic residues" evidence="1">
    <location>
        <begin position="12"/>
        <end position="21"/>
    </location>
</feature>
<keyword evidence="2" id="KW-1133">Transmembrane helix</keyword>
<protein>
    <recommendedName>
        <fullName evidence="5">DUF3592 domain-containing protein</fullName>
    </recommendedName>
</protein>
<name>A0ABX2S9L8_9ACTN</name>
<keyword evidence="2" id="KW-0812">Transmembrane</keyword>
<sequence>MAGGGGGGGRGQPDEHQTETEKLYEKLLEGVPPRTRMWVAPGFVCVIVGLIAAGVLAGVQAVADHPLIVGPVTVLYWPVAFTWARRRSGADANASPEDSQVRPQDRMRVWAVVAATAVLAGFGGWLGLVRAQAVERSGARAVGVLVRVQDDAPDGSTLTVRFAPAGSGTPEQFQQVVFDAFDDRRGNRVNVAYDPANPRHARVVGRWPSAADVLIPAGVIGGAISLFALAFNAAATRKARDQQ</sequence>
<dbReference type="EMBL" id="JACBZA010000001">
    <property type="protein sequence ID" value="NYH86315.1"/>
    <property type="molecule type" value="Genomic_DNA"/>
</dbReference>
<dbReference type="RefSeq" id="WP_092890255.1">
    <property type="nucleotide sequence ID" value="NZ_FOOI01000027.1"/>
</dbReference>
<accession>A0ABX2S9L8</accession>
<evidence type="ECO:0000256" key="1">
    <source>
        <dbReference type="SAM" id="MobiDB-lite"/>
    </source>
</evidence>
<evidence type="ECO:0000256" key="2">
    <source>
        <dbReference type="SAM" id="Phobius"/>
    </source>
</evidence>
<keyword evidence="2" id="KW-0472">Membrane</keyword>
<feature type="transmembrane region" description="Helical" evidence="2">
    <location>
        <begin position="109"/>
        <end position="128"/>
    </location>
</feature>
<feature type="transmembrane region" description="Helical" evidence="2">
    <location>
        <begin position="38"/>
        <end position="59"/>
    </location>
</feature>
<keyword evidence="4" id="KW-1185">Reference proteome</keyword>
<proteinExistence type="predicted"/>
<feature type="transmembrane region" description="Helical" evidence="2">
    <location>
        <begin position="213"/>
        <end position="235"/>
    </location>
</feature>